<protein>
    <submittedName>
        <fullName evidence="10">Uncharacterized protein</fullName>
    </submittedName>
</protein>
<reference evidence="10" key="1">
    <citation type="journal article" date="2023" name="IScience">
        <title>Live-bearing cockroach genome reveals convergent evolutionary mechanisms linked to viviparity in insects and beyond.</title>
        <authorList>
            <person name="Fouks B."/>
            <person name="Harrison M.C."/>
            <person name="Mikhailova A.A."/>
            <person name="Marchal E."/>
            <person name="English S."/>
            <person name="Carruthers M."/>
            <person name="Jennings E.C."/>
            <person name="Chiamaka E.L."/>
            <person name="Frigard R.A."/>
            <person name="Pippel M."/>
            <person name="Attardo G.M."/>
            <person name="Benoit J.B."/>
            <person name="Bornberg-Bauer E."/>
            <person name="Tobe S.S."/>
        </authorList>
    </citation>
    <scope>NUCLEOTIDE SEQUENCE</scope>
    <source>
        <strain evidence="10">Stay&amp;Tobe</strain>
    </source>
</reference>
<evidence type="ECO:0000256" key="8">
    <source>
        <dbReference type="ARBA" id="ARBA00023224"/>
    </source>
</evidence>
<keyword evidence="5 9" id="KW-1133">Transmembrane helix</keyword>
<evidence type="ECO:0000256" key="3">
    <source>
        <dbReference type="ARBA" id="ARBA00022692"/>
    </source>
</evidence>
<evidence type="ECO:0000313" key="11">
    <source>
        <dbReference type="Proteomes" id="UP001233999"/>
    </source>
</evidence>
<name>A0AAD7ZBN7_DIPPU</name>
<keyword evidence="2" id="KW-0716">Sensory transduction</keyword>
<dbReference type="EMBL" id="JASPKZ010009358">
    <property type="protein sequence ID" value="KAJ9577425.1"/>
    <property type="molecule type" value="Genomic_DNA"/>
</dbReference>
<comment type="subcellular location">
    <subcellularLocation>
        <location evidence="1">Membrane</location>
        <topology evidence="1">Multi-pass membrane protein</topology>
    </subcellularLocation>
</comment>
<dbReference type="GO" id="GO:0005549">
    <property type="term" value="F:odorant binding"/>
    <property type="evidence" value="ECO:0007669"/>
    <property type="project" value="InterPro"/>
</dbReference>
<evidence type="ECO:0000256" key="2">
    <source>
        <dbReference type="ARBA" id="ARBA00022606"/>
    </source>
</evidence>
<keyword evidence="8" id="KW-0807">Transducer</keyword>
<evidence type="ECO:0000313" key="10">
    <source>
        <dbReference type="EMBL" id="KAJ9577425.1"/>
    </source>
</evidence>
<keyword evidence="3 9" id="KW-0812">Transmembrane</keyword>
<dbReference type="GO" id="GO:0007165">
    <property type="term" value="P:signal transduction"/>
    <property type="evidence" value="ECO:0007669"/>
    <property type="project" value="UniProtKB-KW"/>
</dbReference>
<sequence length="100" mass="11034">LFTGLVIVETYVGNLGLYAMFVSIACTQLTKVRNGLLVLEREKLSQQRGIKNNDLGRCIALHQNILNFMSAVQDILNPLLFSHFVTIMIGTAFASFGAVM</sequence>
<evidence type="ECO:0000256" key="7">
    <source>
        <dbReference type="ARBA" id="ARBA00023170"/>
    </source>
</evidence>
<dbReference type="GO" id="GO:0004984">
    <property type="term" value="F:olfactory receptor activity"/>
    <property type="evidence" value="ECO:0007669"/>
    <property type="project" value="InterPro"/>
</dbReference>
<keyword evidence="6 9" id="KW-0472">Membrane</keyword>
<feature type="non-terminal residue" evidence="10">
    <location>
        <position position="100"/>
    </location>
</feature>
<evidence type="ECO:0000256" key="4">
    <source>
        <dbReference type="ARBA" id="ARBA00022725"/>
    </source>
</evidence>
<feature type="non-terminal residue" evidence="10">
    <location>
        <position position="1"/>
    </location>
</feature>
<proteinExistence type="predicted"/>
<dbReference type="GO" id="GO:0016020">
    <property type="term" value="C:membrane"/>
    <property type="evidence" value="ECO:0007669"/>
    <property type="project" value="UniProtKB-SubCell"/>
</dbReference>
<keyword evidence="11" id="KW-1185">Reference proteome</keyword>
<evidence type="ECO:0000256" key="9">
    <source>
        <dbReference type="SAM" id="Phobius"/>
    </source>
</evidence>
<evidence type="ECO:0000256" key="5">
    <source>
        <dbReference type="ARBA" id="ARBA00022989"/>
    </source>
</evidence>
<keyword evidence="7" id="KW-0675">Receptor</keyword>
<dbReference type="Pfam" id="PF02949">
    <property type="entry name" value="7tm_6"/>
    <property type="match status" value="1"/>
</dbReference>
<evidence type="ECO:0000256" key="1">
    <source>
        <dbReference type="ARBA" id="ARBA00004141"/>
    </source>
</evidence>
<dbReference type="Proteomes" id="UP001233999">
    <property type="component" value="Unassembled WGS sequence"/>
</dbReference>
<dbReference type="AlphaFoldDB" id="A0AAD7ZBN7"/>
<evidence type="ECO:0000256" key="6">
    <source>
        <dbReference type="ARBA" id="ARBA00023136"/>
    </source>
</evidence>
<keyword evidence="4" id="KW-0552">Olfaction</keyword>
<accession>A0AAD7ZBN7</accession>
<dbReference type="InterPro" id="IPR004117">
    <property type="entry name" value="7tm6_olfct_rcpt"/>
</dbReference>
<reference evidence="10" key="2">
    <citation type="submission" date="2023-05" db="EMBL/GenBank/DDBJ databases">
        <authorList>
            <person name="Fouks B."/>
        </authorList>
    </citation>
    <scope>NUCLEOTIDE SEQUENCE</scope>
    <source>
        <strain evidence="10">Stay&amp;Tobe</strain>
        <tissue evidence="10">Testes</tissue>
    </source>
</reference>
<organism evidence="10 11">
    <name type="scientific">Diploptera punctata</name>
    <name type="common">Pacific beetle cockroach</name>
    <dbReference type="NCBI Taxonomy" id="6984"/>
    <lineage>
        <taxon>Eukaryota</taxon>
        <taxon>Metazoa</taxon>
        <taxon>Ecdysozoa</taxon>
        <taxon>Arthropoda</taxon>
        <taxon>Hexapoda</taxon>
        <taxon>Insecta</taxon>
        <taxon>Pterygota</taxon>
        <taxon>Neoptera</taxon>
        <taxon>Polyneoptera</taxon>
        <taxon>Dictyoptera</taxon>
        <taxon>Blattodea</taxon>
        <taxon>Blaberoidea</taxon>
        <taxon>Blaberidae</taxon>
        <taxon>Diplopterinae</taxon>
        <taxon>Diploptera</taxon>
    </lineage>
</organism>
<feature type="transmembrane region" description="Helical" evidence="9">
    <location>
        <begin position="79"/>
        <end position="99"/>
    </location>
</feature>
<comment type="caution">
    <text evidence="10">The sequence shown here is derived from an EMBL/GenBank/DDBJ whole genome shotgun (WGS) entry which is preliminary data.</text>
</comment>
<gene>
    <name evidence="10" type="ORF">L9F63_005996</name>
</gene>